<evidence type="ECO:0000256" key="3">
    <source>
        <dbReference type="ARBA" id="ARBA00022553"/>
    </source>
</evidence>
<evidence type="ECO:0000256" key="9">
    <source>
        <dbReference type="SAM" id="Coils"/>
    </source>
</evidence>
<dbReference type="SMART" id="SM00448">
    <property type="entry name" value="REC"/>
    <property type="match status" value="1"/>
</dbReference>
<evidence type="ECO:0000256" key="8">
    <source>
        <dbReference type="PROSITE-ProRule" id="PRU00169"/>
    </source>
</evidence>
<dbReference type="PROSITE" id="PS01124">
    <property type="entry name" value="HTH_ARAC_FAMILY_2"/>
    <property type="match status" value="1"/>
</dbReference>
<dbReference type="InterPro" id="IPR020449">
    <property type="entry name" value="Tscrpt_reg_AraC-type_HTH"/>
</dbReference>
<organism evidence="12 13">
    <name type="scientific">Cohnella fermenti</name>
    <dbReference type="NCBI Taxonomy" id="2565925"/>
    <lineage>
        <taxon>Bacteria</taxon>
        <taxon>Bacillati</taxon>
        <taxon>Bacillota</taxon>
        <taxon>Bacilli</taxon>
        <taxon>Bacillales</taxon>
        <taxon>Paenibacillaceae</taxon>
        <taxon>Cohnella</taxon>
    </lineage>
</organism>
<reference evidence="12 13" key="1">
    <citation type="submission" date="2019-04" db="EMBL/GenBank/DDBJ databases">
        <title>Cohnella sp. nov. isolated from preserved vegetables.</title>
        <authorList>
            <person name="Lin S.-Y."/>
            <person name="Hung M.-H."/>
            <person name="Young C.-C."/>
        </authorList>
    </citation>
    <scope>NUCLEOTIDE SEQUENCE [LARGE SCALE GENOMIC DNA]</scope>
    <source>
        <strain evidence="12 13">CC-MHH1044</strain>
    </source>
</reference>
<keyword evidence="5" id="KW-0805">Transcription regulation</keyword>
<keyword evidence="13" id="KW-1185">Reference proteome</keyword>
<evidence type="ECO:0000259" key="11">
    <source>
        <dbReference type="PROSITE" id="PS50110"/>
    </source>
</evidence>
<gene>
    <name evidence="12" type="ORF">E6C55_22465</name>
</gene>
<keyword evidence="6" id="KW-0238">DNA-binding</keyword>
<dbReference type="PANTHER" id="PTHR42713">
    <property type="entry name" value="HISTIDINE KINASE-RELATED"/>
    <property type="match status" value="1"/>
</dbReference>
<evidence type="ECO:0000256" key="5">
    <source>
        <dbReference type="ARBA" id="ARBA00023015"/>
    </source>
</evidence>
<dbReference type="GO" id="GO:0043565">
    <property type="term" value="F:sequence-specific DNA binding"/>
    <property type="evidence" value="ECO:0007669"/>
    <property type="project" value="InterPro"/>
</dbReference>
<dbReference type="Pfam" id="PF12833">
    <property type="entry name" value="HTH_18"/>
    <property type="match status" value="1"/>
</dbReference>
<dbReference type="OrthoDB" id="342399at2"/>
<evidence type="ECO:0000313" key="13">
    <source>
        <dbReference type="Proteomes" id="UP000310636"/>
    </source>
</evidence>
<feature type="modified residue" description="4-aspartylphosphate" evidence="8">
    <location>
        <position position="55"/>
    </location>
</feature>
<keyword evidence="3 8" id="KW-0597">Phosphoprotein</keyword>
<evidence type="ECO:0000256" key="6">
    <source>
        <dbReference type="ARBA" id="ARBA00023125"/>
    </source>
</evidence>
<dbReference type="Gene3D" id="3.40.50.2300">
    <property type="match status" value="1"/>
</dbReference>
<dbReference type="Proteomes" id="UP000310636">
    <property type="component" value="Unassembled WGS sequence"/>
</dbReference>
<comment type="subcellular location">
    <subcellularLocation>
        <location evidence="1">Cytoplasm</location>
    </subcellularLocation>
</comment>
<dbReference type="GO" id="GO:0003700">
    <property type="term" value="F:DNA-binding transcription factor activity"/>
    <property type="evidence" value="ECO:0007669"/>
    <property type="project" value="InterPro"/>
</dbReference>
<evidence type="ECO:0000259" key="10">
    <source>
        <dbReference type="PROSITE" id="PS01124"/>
    </source>
</evidence>
<keyword evidence="4" id="KW-0902">Two-component regulatory system</keyword>
<sequence length="482" mass="55094">MYKVLIADDEPWVAYGISRLIDWTSEGFEVIGEVYDGASALAQVREARPDVVISDIRMPGLDGIELLEEIRKLGSGTQVVLVSGYSEFEYAQRALRLGAFDYLLKQIDKEQLRETMARLRERLDDKRQASSWVDQQLGELFELLNSDSDTEIGRFYACRETSEYPNYRVVSVHYEQPADIGDMKEIRGMGSLSGFAMRTGQQRWTLLLNYDETEPADLLELIEKRLGSASHIGISTLGRASDSLSRLYREADTALFTSLLYPGLRVARYRANEPLAGASAHLLRLELAIREQATDRIKEIVREIEQECLRQQPNAEQVTSVYNQIVALLHKYYGQDEAFPDPEFMSYSQLGRLGDPADSIFERVRTAFDRQAEPDFPIVREQVKSVMSFIDIHFTDDLSLGVIAKRLNLSLGYLSFLIKKETGRTYSEYVSFKRIALAKELLANEALSIHEIVERVGYKDYFHFNKLFKKHVGVTPSKYRKL</sequence>
<evidence type="ECO:0000313" key="12">
    <source>
        <dbReference type="EMBL" id="THF75235.1"/>
    </source>
</evidence>
<dbReference type="InterPro" id="IPR011006">
    <property type="entry name" value="CheY-like_superfamily"/>
</dbReference>
<dbReference type="GO" id="GO:0005737">
    <property type="term" value="C:cytoplasm"/>
    <property type="evidence" value="ECO:0007669"/>
    <property type="project" value="UniProtKB-SubCell"/>
</dbReference>
<dbReference type="InterPro" id="IPR009057">
    <property type="entry name" value="Homeodomain-like_sf"/>
</dbReference>
<evidence type="ECO:0000256" key="4">
    <source>
        <dbReference type="ARBA" id="ARBA00023012"/>
    </source>
</evidence>
<dbReference type="EMBL" id="SSOB01000033">
    <property type="protein sequence ID" value="THF75235.1"/>
    <property type="molecule type" value="Genomic_DNA"/>
</dbReference>
<evidence type="ECO:0000256" key="1">
    <source>
        <dbReference type="ARBA" id="ARBA00004496"/>
    </source>
</evidence>
<dbReference type="InterPro" id="IPR001789">
    <property type="entry name" value="Sig_transdc_resp-reg_receiver"/>
</dbReference>
<dbReference type="PANTHER" id="PTHR42713:SF3">
    <property type="entry name" value="TRANSCRIPTIONAL REGULATORY PROTEIN HPTR"/>
    <property type="match status" value="1"/>
</dbReference>
<evidence type="ECO:0000256" key="7">
    <source>
        <dbReference type="ARBA" id="ARBA00023163"/>
    </source>
</evidence>
<dbReference type="SMART" id="SM00342">
    <property type="entry name" value="HTH_ARAC"/>
    <property type="match status" value="1"/>
</dbReference>
<dbReference type="InterPro" id="IPR018060">
    <property type="entry name" value="HTH_AraC"/>
</dbReference>
<dbReference type="Gene3D" id="1.10.10.60">
    <property type="entry name" value="Homeodomain-like"/>
    <property type="match status" value="2"/>
</dbReference>
<feature type="coiled-coil region" evidence="9">
    <location>
        <begin position="102"/>
        <end position="129"/>
    </location>
</feature>
<dbReference type="SUPFAM" id="SSF46689">
    <property type="entry name" value="Homeodomain-like"/>
    <property type="match status" value="1"/>
</dbReference>
<dbReference type="InterPro" id="IPR051552">
    <property type="entry name" value="HptR"/>
</dbReference>
<keyword evidence="9" id="KW-0175">Coiled coil</keyword>
<evidence type="ECO:0000256" key="2">
    <source>
        <dbReference type="ARBA" id="ARBA00022490"/>
    </source>
</evidence>
<dbReference type="CDD" id="cd17536">
    <property type="entry name" value="REC_YesN-like"/>
    <property type="match status" value="1"/>
</dbReference>
<feature type="domain" description="HTH araC/xylS-type" evidence="10">
    <location>
        <begin position="384"/>
        <end position="482"/>
    </location>
</feature>
<protein>
    <submittedName>
        <fullName evidence="12">Response regulator</fullName>
    </submittedName>
</protein>
<name>A0A4S4BRF3_9BACL</name>
<accession>A0A4S4BRF3</accession>
<proteinExistence type="predicted"/>
<keyword evidence="2" id="KW-0963">Cytoplasm</keyword>
<dbReference type="RefSeq" id="WP_136372067.1">
    <property type="nucleotide sequence ID" value="NZ_SSOB01000033.1"/>
</dbReference>
<keyword evidence="7" id="KW-0804">Transcription</keyword>
<comment type="caution">
    <text evidence="12">The sequence shown here is derived from an EMBL/GenBank/DDBJ whole genome shotgun (WGS) entry which is preliminary data.</text>
</comment>
<feature type="domain" description="Response regulatory" evidence="11">
    <location>
        <begin position="3"/>
        <end position="120"/>
    </location>
</feature>
<dbReference type="PROSITE" id="PS50110">
    <property type="entry name" value="RESPONSE_REGULATORY"/>
    <property type="match status" value="1"/>
</dbReference>
<dbReference type="SUPFAM" id="SSF52172">
    <property type="entry name" value="CheY-like"/>
    <property type="match status" value="1"/>
</dbReference>
<dbReference type="GO" id="GO:0000160">
    <property type="term" value="P:phosphorelay signal transduction system"/>
    <property type="evidence" value="ECO:0007669"/>
    <property type="project" value="UniProtKB-KW"/>
</dbReference>
<dbReference type="AlphaFoldDB" id="A0A4S4BRF3"/>
<dbReference type="PRINTS" id="PR00032">
    <property type="entry name" value="HTHARAC"/>
</dbReference>
<dbReference type="Pfam" id="PF00072">
    <property type="entry name" value="Response_reg"/>
    <property type="match status" value="1"/>
</dbReference>